<evidence type="ECO:0000256" key="3">
    <source>
        <dbReference type="ARBA" id="ARBA00010217"/>
    </source>
</evidence>
<dbReference type="InterPro" id="IPR013320">
    <property type="entry name" value="ConA-like_dom_sf"/>
</dbReference>
<evidence type="ECO:0000256" key="6">
    <source>
        <dbReference type="ARBA" id="ARBA00022692"/>
    </source>
</evidence>
<evidence type="ECO:0000313" key="18">
    <source>
        <dbReference type="Proteomes" id="UP000008810"/>
    </source>
</evidence>
<evidence type="ECO:0000259" key="15">
    <source>
        <dbReference type="PROSITE" id="PS50011"/>
    </source>
</evidence>
<keyword evidence="12" id="KW-1133">Transmembrane helix</keyword>
<proteinExistence type="inferred from homology"/>
<dbReference type="GO" id="GO:0051707">
    <property type="term" value="P:response to other organism"/>
    <property type="evidence" value="ECO:0007669"/>
    <property type="project" value="UniProtKB-ARBA"/>
</dbReference>
<keyword evidence="7" id="KW-0732">Signal</keyword>
<dbReference type="GO" id="GO:0004674">
    <property type="term" value="F:protein serine/threonine kinase activity"/>
    <property type="evidence" value="ECO:0007669"/>
    <property type="project" value="UniProtKB-KW"/>
</dbReference>
<keyword evidence="5" id="KW-0808">Transferase</keyword>
<keyword evidence="4" id="KW-0723">Serine/threonine-protein kinase</keyword>
<keyword evidence="18" id="KW-1185">Reference proteome</keyword>
<dbReference type="Proteomes" id="UP000008810">
    <property type="component" value="Chromosome 3"/>
</dbReference>
<evidence type="ECO:0000256" key="1">
    <source>
        <dbReference type="ARBA" id="ARBA00004479"/>
    </source>
</evidence>
<dbReference type="AlphaFoldDB" id="A0A2K2CWH4"/>
<evidence type="ECO:0000256" key="7">
    <source>
        <dbReference type="ARBA" id="ARBA00022729"/>
    </source>
</evidence>
<dbReference type="Pfam" id="PF00139">
    <property type="entry name" value="Lectin_legB"/>
    <property type="match status" value="1"/>
</dbReference>
<dbReference type="GO" id="GO:0005524">
    <property type="term" value="F:ATP binding"/>
    <property type="evidence" value="ECO:0007669"/>
    <property type="project" value="UniProtKB-UniRule"/>
</dbReference>
<evidence type="ECO:0000256" key="9">
    <source>
        <dbReference type="ARBA" id="ARBA00022741"/>
    </source>
</evidence>
<dbReference type="GO" id="GO:0030246">
    <property type="term" value="F:carbohydrate binding"/>
    <property type="evidence" value="ECO:0007669"/>
    <property type="project" value="UniProtKB-KW"/>
</dbReference>
<comment type="similarity">
    <text evidence="3">In the C-terminal section; belongs to the protein kinase superfamily. Ser/Thr protein kinase family.</text>
</comment>
<gene>
    <name evidence="16" type="ORF">BRADI_3g10743v3</name>
</gene>
<evidence type="ECO:0000256" key="5">
    <source>
        <dbReference type="ARBA" id="ARBA00022679"/>
    </source>
</evidence>
<sequence length="632" mass="70252">MLYMQSRPLHVYIPCTRNCSRASKYSPVKMSAHHLQILTLCFFFCCSIWSLHLPRRANSLSFDFNFSQPGGYSAQDLSFQGDAYLDSQAQMIFLTRNGASSDIHNSVGRALHAQPVPLWDAVTGKIASFITIFSFQINANSNNTSDGMAFFLGHYPPTSIPEPLDNGRNHGLFNKNASTAATGDDRATAVEFDTFFNAGFDASNGGHMGIDVNSIVSRAYTDVDVTGKNLTSGLPMTCQISYDGGKILAAILQIGDLTYRVNTSVDLSQVLPSVVAIGLSGATGVAVEIHRIMAWSFNSTLDLDTPRPPATKIPWKLVELRTRKKRYEALAKGLPHFDYRKLARAANRFAEGNRLGEGSSASVYRGQLKNPRRAVAIKKFKPTLLSGQGIRDKAFEDELRIATQLRHRSLVELIGWCYGSQRNLVEFVCWWCDDRDTLLFLVYELLPQGSLDQHLHRGRSWLPWSKRYEIILDIGSALQYLHVDWGQHQQCIVHGDIKASNVLLDPSHNAKLSDFGLVRLVDHETGSQTTDVVQEMVSGRDPTASPQNRLPLPSWVKSLYHVDAILEAADERLIGVESSIVRDQMERVLLVGLLCAHQDPSRRPSISQTMDALRSEVMKLDVTPLVPVPTLP</sequence>
<evidence type="ECO:0000256" key="2">
    <source>
        <dbReference type="ARBA" id="ARBA00008536"/>
    </source>
</evidence>
<dbReference type="Gene3D" id="1.10.510.10">
    <property type="entry name" value="Transferase(Phosphotransferase) domain 1"/>
    <property type="match status" value="2"/>
</dbReference>
<dbReference type="CDD" id="cd06899">
    <property type="entry name" value="lectin_legume_LecRK_Arcelin_ConA"/>
    <property type="match status" value="1"/>
</dbReference>
<evidence type="ECO:0000256" key="12">
    <source>
        <dbReference type="ARBA" id="ARBA00022989"/>
    </source>
</evidence>
<keyword evidence="9 14" id="KW-0547">Nucleotide-binding</keyword>
<dbReference type="InterPro" id="IPR000719">
    <property type="entry name" value="Prot_kinase_dom"/>
</dbReference>
<dbReference type="PROSITE" id="PS50011">
    <property type="entry name" value="PROTEIN_KINASE_DOM"/>
    <property type="match status" value="1"/>
</dbReference>
<evidence type="ECO:0000313" key="17">
    <source>
        <dbReference type="EnsemblPlants" id="PNT66372"/>
    </source>
</evidence>
<dbReference type="EMBL" id="CM000882">
    <property type="protein sequence ID" value="PNT66372.1"/>
    <property type="molecule type" value="Genomic_DNA"/>
</dbReference>
<accession>A0A2K2CWH4</accession>
<name>A0A2K2CWH4_BRADI</name>
<dbReference type="PANTHER" id="PTHR27007">
    <property type="match status" value="1"/>
</dbReference>
<evidence type="ECO:0000313" key="16">
    <source>
        <dbReference type="EMBL" id="PNT66372.1"/>
    </source>
</evidence>
<evidence type="ECO:0000256" key="4">
    <source>
        <dbReference type="ARBA" id="ARBA00022527"/>
    </source>
</evidence>
<dbReference type="InterPro" id="IPR050528">
    <property type="entry name" value="L-type_Lectin-RKs"/>
</dbReference>
<dbReference type="OrthoDB" id="3608at2759"/>
<dbReference type="InParanoid" id="A0A2K2CWH4"/>
<evidence type="ECO:0000256" key="14">
    <source>
        <dbReference type="PROSITE-ProRule" id="PRU10141"/>
    </source>
</evidence>
<dbReference type="GO" id="GO:0005886">
    <property type="term" value="C:plasma membrane"/>
    <property type="evidence" value="ECO:0000318"/>
    <property type="project" value="GO_Central"/>
</dbReference>
<keyword evidence="10" id="KW-0418">Kinase</keyword>
<feature type="binding site" evidence="14">
    <location>
        <position position="379"/>
    </location>
    <ligand>
        <name>ATP</name>
        <dbReference type="ChEBI" id="CHEBI:30616"/>
    </ligand>
</feature>
<keyword evidence="11 14" id="KW-0067">ATP-binding</keyword>
<evidence type="ECO:0000256" key="11">
    <source>
        <dbReference type="ARBA" id="ARBA00022840"/>
    </source>
</evidence>
<feature type="domain" description="Protein kinase" evidence="15">
    <location>
        <begin position="349"/>
        <end position="632"/>
    </location>
</feature>
<dbReference type="PROSITE" id="PS00108">
    <property type="entry name" value="PROTEIN_KINASE_ST"/>
    <property type="match status" value="1"/>
</dbReference>
<reference evidence="16" key="2">
    <citation type="submission" date="2017-06" db="EMBL/GenBank/DDBJ databases">
        <title>WGS assembly of Brachypodium distachyon.</title>
        <authorList>
            <consortium name="The International Brachypodium Initiative"/>
            <person name="Lucas S."/>
            <person name="Harmon-Smith M."/>
            <person name="Lail K."/>
            <person name="Tice H."/>
            <person name="Grimwood J."/>
            <person name="Bruce D."/>
            <person name="Barry K."/>
            <person name="Shu S."/>
            <person name="Lindquist E."/>
            <person name="Wang M."/>
            <person name="Pitluck S."/>
            <person name="Vogel J.P."/>
            <person name="Garvin D.F."/>
            <person name="Mockler T.C."/>
            <person name="Schmutz J."/>
            <person name="Rokhsar D."/>
            <person name="Bevan M.W."/>
        </authorList>
    </citation>
    <scope>NUCLEOTIDE SEQUENCE</scope>
    <source>
        <strain evidence="16">Bd21</strain>
    </source>
</reference>
<dbReference type="SMART" id="SM00220">
    <property type="entry name" value="S_TKc"/>
    <property type="match status" value="1"/>
</dbReference>
<reference evidence="16 17" key="1">
    <citation type="journal article" date="2010" name="Nature">
        <title>Genome sequencing and analysis of the model grass Brachypodium distachyon.</title>
        <authorList>
            <consortium name="International Brachypodium Initiative"/>
        </authorList>
    </citation>
    <scope>NUCLEOTIDE SEQUENCE [LARGE SCALE GENOMIC DNA]</scope>
    <source>
        <strain evidence="16 17">Bd21</strain>
    </source>
</reference>
<dbReference type="InterPro" id="IPR011009">
    <property type="entry name" value="Kinase-like_dom_sf"/>
</dbReference>
<dbReference type="Pfam" id="PF07714">
    <property type="entry name" value="PK_Tyr_Ser-Thr"/>
    <property type="match status" value="1"/>
</dbReference>
<reference evidence="17" key="3">
    <citation type="submission" date="2018-08" db="UniProtKB">
        <authorList>
            <consortium name="EnsemblPlants"/>
        </authorList>
    </citation>
    <scope>IDENTIFICATION</scope>
    <source>
        <strain evidence="17">cv. Bd21</strain>
    </source>
</reference>
<evidence type="ECO:0000256" key="10">
    <source>
        <dbReference type="ARBA" id="ARBA00022777"/>
    </source>
</evidence>
<evidence type="ECO:0000256" key="8">
    <source>
        <dbReference type="ARBA" id="ARBA00022734"/>
    </source>
</evidence>
<dbReference type="SUPFAM" id="SSF49899">
    <property type="entry name" value="Concanavalin A-like lectins/glucanases"/>
    <property type="match status" value="1"/>
</dbReference>
<protein>
    <recommendedName>
        <fullName evidence="15">Protein kinase domain-containing protein</fullName>
    </recommendedName>
</protein>
<keyword evidence="8" id="KW-0430">Lectin</keyword>
<dbReference type="GO" id="GO:0006952">
    <property type="term" value="P:defense response"/>
    <property type="evidence" value="ECO:0007669"/>
    <property type="project" value="UniProtKB-ARBA"/>
</dbReference>
<keyword evidence="13" id="KW-0472">Membrane</keyword>
<dbReference type="Gramene" id="PNT66372">
    <property type="protein sequence ID" value="PNT66372"/>
    <property type="gene ID" value="BRADI_3g10743v3"/>
</dbReference>
<dbReference type="Gene3D" id="2.60.120.200">
    <property type="match status" value="1"/>
</dbReference>
<dbReference type="InterPro" id="IPR017441">
    <property type="entry name" value="Protein_kinase_ATP_BS"/>
</dbReference>
<dbReference type="InterPro" id="IPR001220">
    <property type="entry name" value="Legume_lectin_dom"/>
</dbReference>
<comment type="subcellular location">
    <subcellularLocation>
        <location evidence="1">Membrane</location>
        <topology evidence="1">Single-pass type I membrane protein</topology>
    </subcellularLocation>
</comment>
<comment type="similarity">
    <text evidence="2">In the N-terminal section; belongs to the leguminous lectin family.</text>
</comment>
<dbReference type="PROSITE" id="PS00107">
    <property type="entry name" value="PROTEIN_KINASE_ATP"/>
    <property type="match status" value="1"/>
</dbReference>
<dbReference type="EnsemblPlants" id="PNT66372">
    <property type="protein sequence ID" value="PNT66372"/>
    <property type="gene ID" value="BRADI_3g10743v3"/>
</dbReference>
<evidence type="ECO:0000256" key="13">
    <source>
        <dbReference type="ARBA" id="ARBA00023136"/>
    </source>
</evidence>
<dbReference type="SUPFAM" id="SSF56112">
    <property type="entry name" value="Protein kinase-like (PK-like)"/>
    <property type="match status" value="1"/>
</dbReference>
<dbReference type="InterPro" id="IPR001245">
    <property type="entry name" value="Ser-Thr/Tyr_kinase_cat_dom"/>
</dbReference>
<dbReference type="Gene3D" id="3.30.200.20">
    <property type="entry name" value="Phosphorylase Kinase, domain 1"/>
    <property type="match status" value="1"/>
</dbReference>
<organism evidence="16">
    <name type="scientific">Brachypodium distachyon</name>
    <name type="common">Purple false brome</name>
    <name type="synonym">Trachynia distachya</name>
    <dbReference type="NCBI Taxonomy" id="15368"/>
    <lineage>
        <taxon>Eukaryota</taxon>
        <taxon>Viridiplantae</taxon>
        <taxon>Streptophyta</taxon>
        <taxon>Embryophyta</taxon>
        <taxon>Tracheophyta</taxon>
        <taxon>Spermatophyta</taxon>
        <taxon>Magnoliopsida</taxon>
        <taxon>Liliopsida</taxon>
        <taxon>Poales</taxon>
        <taxon>Poaceae</taxon>
        <taxon>BOP clade</taxon>
        <taxon>Pooideae</taxon>
        <taxon>Stipodae</taxon>
        <taxon>Brachypodieae</taxon>
        <taxon>Brachypodium</taxon>
    </lineage>
</organism>
<keyword evidence="6" id="KW-0812">Transmembrane</keyword>
<dbReference type="InterPro" id="IPR008271">
    <property type="entry name" value="Ser/Thr_kinase_AS"/>
</dbReference>